<proteinExistence type="predicted"/>
<organism evidence="1 2">
    <name type="scientific">Gardnerella vaginalis (strain ATCC 14019 / 317)</name>
    <dbReference type="NCBI Taxonomy" id="525284"/>
    <lineage>
        <taxon>Bacteria</taxon>
        <taxon>Bacillati</taxon>
        <taxon>Actinomycetota</taxon>
        <taxon>Actinomycetes</taxon>
        <taxon>Bifidobacteriales</taxon>
        <taxon>Bifidobacteriaceae</taxon>
        <taxon>Gardnerella</taxon>
    </lineage>
</organism>
<dbReference type="Proteomes" id="UP000001453">
    <property type="component" value="Chromosome"/>
</dbReference>
<gene>
    <name evidence="1" type="ordered locus">HMPREF0421_20685</name>
</gene>
<reference evidence="1 2" key="1">
    <citation type="journal article" date="2010" name="PLoS ONE">
        <title>Comparative genomics of Gardnerella vaginalis strains reveals substantial differences in metabolic and virulence potential.</title>
        <authorList>
            <person name="Yeoman C.J."/>
            <person name="Yildirim S."/>
            <person name="Thomas S.M."/>
            <person name="Durkin A.S."/>
            <person name="Torralba M."/>
            <person name="Sutton G."/>
            <person name="Buhay C.J."/>
            <person name="Ding Y."/>
            <person name="Dugan-Rocha S.P."/>
            <person name="Muzny D.M."/>
            <person name="Qin X."/>
            <person name="Gibbs R.A."/>
            <person name="Leigh S.R."/>
            <person name="Stumpf R."/>
            <person name="White B.A."/>
            <person name="Highlander S.K."/>
            <person name="Nelson K.E."/>
            <person name="Wilson B.A."/>
        </authorList>
    </citation>
    <scope>NUCLEOTIDE SEQUENCE [LARGE SCALE GENOMIC DNA]</scope>
    <source>
        <strain evidence="2">ATCC 14019 / 317</strain>
    </source>
</reference>
<accession>E3D9M3</accession>
<dbReference type="AlphaFoldDB" id="E3D9M3"/>
<evidence type="ECO:0000313" key="1">
    <source>
        <dbReference type="EMBL" id="ADP38767.1"/>
    </source>
</evidence>
<evidence type="ECO:0000313" key="2">
    <source>
        <dbReference type="Proteomes" id="UP000001453"/>
    </source>
</evidence>
<name>E3D9M3_GARV3</name>
<dbReference type="EMBL" id="CP002104">
    <property type="protein sequence ID" value="ADP38767.1"/>
    <property type="molecule type" value="Genomic_DNA"/>
</dbReference>
<dbReference type="KEGG" id="gvg:HMPREF0421_20685"/>
<protein>
    <submittedName>
        <fullName evidence="1">Uncharacterized protein</fullName>
    </submittedName>
</protein>
<dbReference type="HOGENOM" id="CLU_3216704_0_0_11"/>
<sequence>MGLLFVVLLFVTLHSLYTPFIYITQEKSQLYQTKNLRHATFEKI</sequence>